<evidence type="ECO:0000256" key="1">
    <source>
        <dbReference type="SAM" id="MobiDB-lite"/>
    </source>
</evidence>
<sequence>MSIGAGQGPASPFTQAVEQQGVTPAEAAAGGALPAQESEAATPPPPPPPPLLGRPVAPPRPQQNPSHLQGRARGAGAPSDDVRRRRRLPPQRPLGPDPSQTLRDVLKPGGNGGVVEDLQATLGNLEEVDSLCRVLLAVGIASSAVPGRRLRSRATAPECQVLMAKRASAEQGSSDVSGAPGLDRDEERLLVRVGNEVQEVAVCVPDSRLLRDSLPALIRSI</sequence>
<reference evidence="2 3" key="1">
    <citation type="journal article" date="2024" name="Nat. Commun.">
        <title>Phylogenomics reveals the evolutionary origins of lichenization in chlorophyte algae.</title>
        <authorList>
            <person name="Puginier C."/>
            <person name="Libourel C."/>
            <person name="Otte J."/>
            <person name="Skaloud P."/>
            <person name="Haon M."/>
            <person name="Grisel S."/>
            <person name="Petersen M."/>
            <person name="Berrin J.G."/>
            <person name="Delaux P.M."/>
            <person name="Dal Grande F."/>
            <person name="Keller J."/>
        </authorList>
    </citation>
    <scope>NUCLEOTIDE SEQUENCE [LARGE SCALE GENOMIC DNA]</scope>
    <source>
        <strain evidence="2 3">SAG 245.80</strain>
    </source>
</reference>
<feature type="region of interest" description="Disordered" evidence="1">
    <location>
        <begin position="1"/>
        <end position="110"/>
    </location>
</feature>
<evidence type="ECO:0000313" key="2">
    <source>
        <dbReference type="EMBL" id="KAK9821930.1"/>
    </source>
</evidence>
<feature type="compositionally biased region" description="Pro residues" evidence="1">
    <location>
        <begin position="42"/>
        <end position="62"/>
    </location>
</feature>
<dbReference type="AlphaFoldDB" id="A0AAW1QKW1"/>
<evidence type="ECO:0000313" key="3">
    <source>
        <dbReference type="Proteomes" id="UP001445335"/>
    </source>
</evidence>
<comment type="caution">
    <text evidence="2">The sequence shown here is derived from an EMBL/GenBank/DDBJ whole genome shotgun (WGS) entry which is preliminary data.</text>
</comment>
<keyword evidence="3" id="KW-1185">Reference proteome</keyword>
<proteinExistence type="predicted"/>
<name>A0AAW1QKW1_9CHLO</name>
<feature type="compositionally biased region" description="Polar residues" evidence="1">
    <location>
        <begin position="12"/>
        <end position="22"/>
    </location>
</feature>
<accession>A0AAW1QKW1</accession>
<dbReference type="Proteomes" id="UP001445335">
    <property type="component" value="Unassembled WGS sequence"/>
</dbReference>
<gene>
    <name evidence="2" type="ORF">WJX81_003216</name>
</gene>
<organism evidence="2 3">
    <name type="scientific">Elliptochloris bilobata</name>
    <dbReference type="NCBI Taxonomy" id="381761"/>
    <lineage>
        <taxon>Eukaryota</taxon>
        <taxon>Viridiplantae</taxon>
        <taxon>Chlorophyta</taxon>
        <taxon>core chlorophytes</taxon>
        <taxon>Trebouxiophyceae</taxon>
        <taxon>Trebouxiophyceae incertae sedis</taxon>
        <taxon>Elliptochloris clade</taxon>
        <taxon>Elliptochloris</taxon>
    </lineage>
</organism>
<protein>
    <submittedName>
        <fullName evidence="2">Uncharacterized protein</fullName>
    </submittedName>
</protein>
<feature type="compositionally biased region" description="Low complexity" evidence="1">
    <location>
        <begin position="24"/>
        <end position="35"/>
    </location>
</feature>
<dbReference type="EMBL" id="JALJOU010000094">
    <property type="protein sequence ID" value="KAK9821930.1"/>
    <property type="molecule type" value="Genomic_DNA"/>
</dbReference>